<comment type="cofactor">
    <cofactor evidence="1">
        <name>Zn(2+)</name>
        <dbReference type="ChEBI" id="CHEBI:29105"/>
    </cofactor>
</comment>
<dbReference type="GO" id="GO:0046872">
    <property type="term" value="F:metal ion binding"/>
    <property type="evidence" value="ECO:0007669"/>
    <property type="project" value="UniProtKB-KW"/>
</dbReference>
<evidence type="ECO:0000256" key="1">
    <source>
        <dbReference type="ARBA" id="ARBA00001947"/>
    </source>
</evidence>
<dbReference type="InterPro" id="IPR042089">
    <property type="entry name" value="Peptidase_M13_dom_2"/>
</dbReference>
<dbReference type="GO" id="GO:0004222">
    <property type="term" value="F:metalloendopeptidase activity"/>
    <property type="evidence" value="ECO:0007669"/>
    <property type="project" value="InterPro"/>
</dbReference>
<organism evidence="11 12">
    <name type="scientific">Thermomonas brevis</name>
    <dbReference type="NCBI Taxonomy" id="215691"/>
    <lineage>
        <taxon>Bacteria</taxon>
        <taxon>Pseudomonadati</taxon>
        <taxon>Pseudomonadota</taxon>
        <taxon>Gammaproteobacteria</taxon>
        <taxon>Lysobacterales</taxon>
        <taxon>Lysobacteraceae</taxon>
        <taxon>Thermomonas</taxon>
    </lineage>
</organism>
<proteinExistence type="inferred from homology"/>
<dbReference type="Pfam" id="PF05649">
    <property type="entry name" value="Peptidase_M13_N"/>
    <property type="match status" value="1"/>
</dbReference>
<feature type="chain" id="PRO_5028891164" evidence="8">
    <location>
        <begin position="24"/>
        <end position="686"/>
    </location>
</feature>
<dbReference type="Proteomes" id="UP000515977">
    <property type="component" value="Chromosome"/>
</dbReference>
<evidence type="ECO:0000256" key="8">
    <source>
        <dbReference type="SAM" id="SignalP"/>
    </source>
</evidence>
<dbReference type="InterPro" id="IPR018497">
    <property type="entry name" value="Peptidase_M13_C"/>
</dbReference>
<dbReference type="CDD" id="cd08662">
    <property type="entry name" value="M13"/>
    <property type="match status" value="1"/>
</dbReference>
<sequence length="686" mass="75786">MKRSLLGLGIAGVLAVANSSATAATPAGKPQLGSFGVDLSARDTSVKPGDDFNRYASGRWIDTYVLKDYETNYGSFNQLRDRAEEQTRALMQELLASKDLAPGSNGRKLRDYYDSFIDRAARDAAGISPLKPVLERIAAIDSKDKLVAAFGNAGIDGSDAPFGLYVGTDRKDPDHYQVVLGVGGLGLPDRDYYLNPDARFVKIREAYVAHIQRMLGFAGVTGADAKARAEAVLALETALAKPQWDRVKLRDRDKTYNVFTFAELQRKFPGYDWAAQLRAQEMPQPDKLNISTPDVIQPVIDVIGATPLATWRDYLAFHAVDGNADLLSSEIDAASFEFNGKVLGGQKAQREDWKRAMALVGSRGGLGEALGELYVARYFKPEAKAAMDQLVENLRAALRTNIEQLDWMGEATKAEAFRKLSTFRPKIGYPSKWKDYSSVAIKADDLLGNAVALRRFNRADQNRRVGQKTDREEWGMTPQTVNAYYNSAFNEIVFPAAILQPPFFDVNADAAVNYGGIGAVIGHEMGHGFDDQGSKSDADGIQRNWWTDEDRARFEQRTKALGAQYDAYCPLDGQCVNGGLTMGENLGDLGGLSMAYTAYQISLGGKPAPVIDGLTGDQRFYLAWAQVWKGKYRDESLLRLIKTDPHSPVMYRANGPLRNLDAWYKAFDVKPGDAMYLPPEQRVRIW</sequence>
<feature type="signal peptide" evidence="8">
    <location>
        <begin position="1"/>
        <end position="23"/>
    </location>
</feature>
<keyword evidence="3" id="KW-0645">Protease</keyword>
<evidence type="ECO:0000259" key="9">
    <source>
        <dbReference type="Pfam" id="PF01431"/>
    </source>
</evidence>
<dbReference type="Gene3D" id="3.40.390.10">
    <property type="entry name" value="Collagenase (Catalytic Domain)"/>
    <property type="match status" value="1"/>
</dbReference>
<dbReference type="PANTHER" id="PTHR11733">
    <property type="entry name" value="ZINC METALLOPROTEASE FAMILY M13 NEPRILYSIN-RELATED"/>
    <property type="match status" value="1"/>
</dbReference>
<evidence type="ECO:0000256" key="4">
    <source>
        <dbReference type="ARBA" id="ARBA00022723"/>
    </source>
</evidence>
<evidence type="ECO:0000256" key="7">
    <source>
        <dbReference type="ARBA" id="ARBA00023049"/>
    </source>
</evidence>
<dbReference type="PRINTS" id="PR00786">
    <property type="entry name" value="NEPRILYSIN"/>
</dbReference>
<dbReference type="Pfam" id="PF01431">
    <property type="entry name" value="Peptidase_M13"/>
    <property type="match status" value="1"/>
</dbReference>
<evidence type="ECO:0000256" key="6">
    <source>
        <dbReference type="ARBA" id="ARBA00022833"/>
    </source>
</evidence>
<dbReference type="SUPFAM" id="SSF55486">
    <property type="entry name" value="Metalloproteases ('zincins'), catalytic domain"/>
    <property type="match status" value="1"/>
</dbReference>
<evidence type="ECO:0000256" key="5">
    <source>
        <dbReference type="ARBA" id="ARBA00022801"/>
    </source>
</evidence>
<feature type="domain" description="Peptidase M13 N-terminal" evidence="10">
    <location>
        <begin position="48"/>
        <end position="430"/>
    </location>
</feature>
<dbReference type="InterPro" id="IPR000718">
    <property type="entry name" value="Peptidase_M13"/>
</dbReference>
<evidence type="ECO:0000256" key="3">
    <source>
        <dbReference type="ARBA" id="ARBA00022670"/>
    </source>
</evidence>
<keyword evidence="7" id="KW-0482">Metalloprotease</keyword>
<keyword evidence="6" id="KW-0862">Zinc</keyword>
<name>A0A7G9QTB9_9GAMM</name>
<protein>
    <submittedName>
        <fullName evidence="11">M13 family metallopeptidase</fullName>
    </submittedName>
</protein>
<dbReference type="GO" id="GO:0016485">
    <property type="term" value="P:protein processing"/>
    <property type="evidence" value="ECO:0007669"/>
    <property type="project" value="TreeGrafter"/>
</dbReference>
<keyword evidence="5" id="KW-0378">Hydrolase</keyword>
<dbReference type="InterPro" id="IPR008753">
    <property type="entry name" value="Peptidase_M13_N"/>
</dbReference>
<feature type="domain" description="Peptidase M13 C-terminal" evidence="9">
    <location>
        <begin position="482"/>
        <end position="683"/>
    </location>
</feature>
<evidence type="ECO:0000259" key="10">
    <source>
        <dbReference type="Pfam" id="PF05649"/>
    </source>
</evidence>
<dbReference type="KEGG" id="tbv:H9L17_15770"/>
<evidence type="ECO:0000313" key="12">
    <source>
        <dbReference type="Proteomes" id="UP000515977"/>
    </source>
</evidence>
<keyword evidence="8" id="KW-0732">Signal</keyword>
<dbReference type="RefSeq" id="WP_187570358.1">
    <property type="nucleotide sequence ID" value="NZ_CP060711.1"/>
</dbReference>
<comment type="similarity">
    <text evidence="2">Belongs to the peptidase M13 family.</text>
</comment>
<dbReference type="GO" id="GO:0005886">
    <property type="term" value="C:plasma membrane"/>
    <property type="evidence" value="ECO:0007669"/>
    <property type="project" value="TreeGrafter"/>
</dbReference>
<dbReference type="InterPro" id="IPR024079">
    <property type="entry name" value="MetalloPept_cat_dom_sf"/>
</dbReference>
<dbReference type="EMBL" id="CP060711">
    <property type="protein sequence ID" value="QNN46594.1"/>
    <property type="molecule type" value="Genomic_DNA"/>
</dbReference>
<accession>A0A7G9QTB9</accession>
<reference evidence="11 12" key="1">
    <citation type="submission" date="2020-08" db="EMBL/GenBank/DDBJ databases">
        <title>Genome sequence of Thermomonas brevis KACC 16975T.</title>
        <authorList>
            <person name="Hyun D.-W."/>
            <person name="Bae J.-W."/>
        </authorList>
    </citation>
    <scope>NUCLEOTIDE SEQUENCE [LARGE SCALE GENOMIC DNA]</scope>
    <source>
        <strain evidence="11 12">KACC 16975</strain>
    </source>
</reference>
<dbReference type="Gene3D" id="1.10.1380.10">
    <property type="entry name" value="Neutral endopeptidase , domain2"/>
    <property type="match status" value="1"/>
</dbReference>
<evidence type="ECO:0000256" key="2">
    <source>
        <dbReference type="ARBA" id="ARBA00007357"/>
    </source>
</evidence>
<keyword evidence="12" id="KW-1185">Reference proteome</keyword>
<dbReference type="AlphaFoldDB" id="A0A7G9QTB9"/>
<dbReference type="PROSITE" id="PS51885">
    <property type="entry name" value="NEPRILYSIN"/>
    <property type="match status" value="1"/>
</dbReference>
<dbReference type="PANTHER" id="PTHR11733:SF167">
    <property type="entry name" value="FI17812P1-RELATED"/>
    <property type="match status" value="1"/>
</dbReference>
<gene>
    <name evidence="11" type="ORF">H9L17_15770</name>
</gene>
<evidence type="ECO:0000313" key="11">
    <source>
        <dbReference type="EMBL" id="QNN46594.1"/>
    </source>
</evidence>
<keyword evidence="4" id="KW-0479">Metal-binding</keyword>